<gene>
    <name evidence="2" type="ORF">NC797_13175</name>
</gene>
<evidence type="ECO:0000313" key="2">
    <source>
        <dbReference type="EMBL" id="MDC3425453.1"/>
    </source>
</evidence>
<dbReference type="RefSeq" id="WP_272437262.1">
    <property type="nucleotide sequence ID" value="NZ_JAMQKB010000015.1"/>
</dbReference>
<evidence type="ECO:0000313" key="3">
    <source>
        <dbReference type="Proteomes" id="UP001145050"/>
    </source>
</evidence>
<dbReference type="SUPFAM" id="SSF54506">
    <property type="entry name" value="Diaminopimelate epimerase-like"/>
    <property type="match status" value="1"/>
</dbReference>
<dbReference type="GO" id="GO:0047580">
    <property type="term" value="F:4-hydroxyproline epimerase activity"/>
    <property type="evidence" value="ECO:0007669"/>
    <property type="project" value="TreeGrafter"/>
</dbReference>
<sequence>MRMNNYITTTDVHVAGEPIRVIHINALFNLKDTMEGYQQVLNRPTNQSNWKRLLEEPRGHSEMRLCFITPPVSENADVGILFKDIEKDIPLLTHGLVGVVTVLAETMGIIKDNYILDHLDGQCCVSVDFNDADEKVTEVRVQEEATFIQKDVVMEGSSLDLVAVNGNKMAILNASDVNVTLGIEDMNVLKAKSNKIFEQISEVELSHILFYEINSEGEHPILTIDRIGHIDRSPFSGTAGFIAYLYGEGDVSESNSYSPVKNFLGHIVDARILDVEKETIRIETKGVGYITGLHRFVIDATDPLKDGFLVK</sequence>
<dbReference type="Gene3D" id="3.10.310.10">
    <property type="entry name" value="Diaminopimelate Epimerase, Chain A, domain 1"/>
    <property type="match status" value="2"/>
</dbReference>
<dbReference type="AlphaFoldDB" id="A0A9X4APD7"/>
<reference evidence="2" key="1">
    <citation type="submission" date="2022-06" db="EMBL/GenBank/DDBJ databases">
        <title>Aquibacillus sp. a new bacterium isolated from soil saline samples.</title>
        <authorList>
            <person name="Galisteo C."/>
            <person name="De La Haba R."/>
            <person name="Sanchez-Porro C."/>
            <person name="Ventosa A."/>
        </authorList>
    </citation>
    <scope>NUCLEOTIDE SEQUENCE</scope>
    <source>
        <strain evidence="2">3ASR75-11</strain>
    </source>
</reference>
<dbReference type="PANTHER" id="PTHR33442">
    <property type="entry name" value="TRANS-3-HYDROXY-L-PROLINE DEHYDRATASE"/>
    <property type="match status" value="1"/>
</dbReference>
<comment type="similarity">
    <text evidence="1">Belongs to the proline racemase family.</text>
</comment>
<accession>A0A9X4APD7</accession>
<proteinExistence type="inferred from homology"/>
<comment type="caution">
    <text evidence="2">The sequence shown here is derived from an EMBL/GenBank/DDBJ whole genome shotgun (WGS) entry which is preliminary data.</text>
</comment>
<dbReference type="Pfam" id="PF05544">
    <property type="entry name" value="Pro_racemase"/>
    <property type="match status" value="1"/>
</dbReference>
<dbReference type="Proteomes" id="UP001145050">
    <property type="component" value="Unassembled WGS sequence"/>
</dbReference>
<organism evidence="2 3">
    <name type="scientific">Terrihalobacillus insolitus</name>
    <dbReference type="NCBI Taxonomy" id="2950438"/>
    <lineage>
        <taxon>Bacteria</taxon>
        <taxon>Bacillati</taxon>
        <taxon>Bacillota</taxon>
        <taxon>Bacilli</taxon>
        <taxon>Bacillales</taxon>
        <taxon>Bacillaceae</taxon>
        <taxon>Terrihalobacillus</taxon>
    </lineage>
</organism>
<name>A0A9X4APD7_9BACI</name>
<protein>
    <submittedName>
        <fullName evidence="2">Proline racemase family protein</fullName>
    </submittedName>
</protein>
<evidence type="ECO:0000256" key="1">
    <source>
        <dbReference type="ARBA" id="ARBA00007529"/>
    </source>
</evidence>
<keyword evidence="3" id="KW-1185">Reference proteome</keyword>
<dbReference type="PANTHER" id="PTHR33442:SF1">
    <property type="entry name" value="TRANS-3-HYDROXY-L-PROLINE DEHYDRATASE"/>
    <property type="match status" value="1"/>
</dbReference>
<dbReference type="InterPro" id="IPR008794">
    <property type="entry name" value="Pro_racemase_fam"/>
</dbReference>
<dbReference type="EMBL" id="JAMQKB010000015">
    <property type="protein sequence ID" value="MDC3425453.1"/>
    <property type="molecule type" value="Genomic_DNA"/>
</dbReference>